<evidence type="ECO:0000313" key="1">
    <source>
        <dbReference type="EMBL" id="PKU42613.1"/>
    </source>
</evidence>
<gene>
    <name evidence="1" type="ORF">llap_7076</name>
</gene>
<protein>
    <submittedName>
        <fullName evidence="1">Uncharacterized protein</fullName>
    </submittedName>
</protein>
<reference evidence="2" key="1">
    <citation type="submission" date="2017-11" db="EMBL/GenBank/DDBJ databases">
        <authorList>
            <person name="Lima N.C."/>
            <person name="Parody-Merino A.M."/>
            <person name="Battley P.F."/>
            <person name="Fidler A.E."/>
            <person name="Prosdocimi F."/>
        </authorList>
    </citation>
    <scope>NUCLEOTIDE SEQUENCE [LARGE SCALE GENOMIC DNA]</scope>
</reference>
<keyword evidence="2" id="KW-1185">Reference proteome</keyword>
<name>A0A2I0U9H4_LIMLA</name>
<sequence>MVFTRKKTMASVSSTLGSDAASQTKLSWEHTATQTSGCRVCPALMLVWDGSGEHACGRCAQAEEFLCSVMELREEVGSDEVVRSPRAMKRDFRTLGRLVKGSGEQVVFSSISPVAGNDEGHNQENIRKWVFLSTVKVKLAKVCMSRPEHSQCNELAIFELSNIYLKESCQWKQKESCQRKQIIKSTFHSIRFIQGLPEAGTQDEKFEKEVLTMVFLDPPSYFFFSFFLLPLLYEEDIIQRMYAPSFH</sequence>
<evidence type="ECO:0000313" key="2">
    <source>
        <dbReference type="Proteomes" id="UP000233556"/>
    </source>
</evidence>
<dbReference type="EMBL" id="KZ505975">
    <property type="protein sequence ID" value="PKU42613.1"/>
    <property type="molecule type" value="Genomic_DNA"/>
</dbReference>
<dbReference type="Proteomes" id="UP000233556">
    <property type="component" value="Unassembled WGS sequence"/>
</dbReference>
<organism evidence="1 2">
    <name type="scientific">Limosa lapponica baueri</name>
    <dbReference type="NCBI Taxonomy" id="1758121"/>
    <lineage>
        <taxon>Eukaryota</taxon>
        <taxon>Metazoa</taxon>
        <taxon>Chordata</taxon>
        <taxon>Craniata</taxon>
        <taxon>Vertebrata</taxon>
        <taxon>Euteleostomi</taxon>
        <taxon>Archelosauria</taxon>
        <taxon>Archosauria</taxon>
        <taxon>Dinosauria</taxon>
        <taxon>Saurischia</taxon>
        <taxon>Theropoda</taxon>
        <taxon>Coelurosauria</taxon>
        <taxon>Aves</taxon>
        <taxon>Neognathae</taxon>
        <taxon>Neoaves</taxon>
        <taxon>Charadriiformes</taxon>
        <taxon>Scolopacidae</taxon>
        <taxon>Limosa</taxon>
    </lineage>
</organism>
<reference evidence="2" key="2">
    <citation type="submission" date="2017-12" db="EMBL/GenBank/DDBJ databases">
        <title>Genome sequence of the Bar-tailed Godwit (Limosa lapponica baueri).</title>
        <authorList>
            <person name="Lima N.C.B."/>
            <person name="Parody-Merino A.M."/>
            <person name="Battley P.F."/>
            <person name="Fidler A.E."/>
            <person name="Prosdocimi F."/>
        </authorList>
    </citation>
    <scope>NUCLEOTIDE SEQUENCE [LARGE SCALE GENOMIC DNA]</scope>
</reference>
<proteinExistence type="predicted"/>
<accession>A0A2I0U9H4</accession>
<dbReference type="AlphaFoldDB" id="A0A2I0U9H4"/>